<evidence type="ECO:0000256" key="1">
    <source>
        <dbReference type="SAM" id="MobiDB-lite"/>
    </source>
</evidence>
<reference evidence="2" key="1">
    <citation type="submission" date="2014-11" db="EMBL/GenBank/DDBJ databases">
        <authorList>
            <person name="Amaro Gonzalez C."/>
        </authorList>
    </citation>
    <scope>NUCLEOTIDE SEQUENCE</scope>
</reference>
<proteinExistence type="predicted"/>
<accession>A0A0E9VJZ1</accession>
<evidence type="ECO:0000313" key="2">
    <source>
        <dbReference type="EMBL" id="JAH78377.1"/>
    </source>
</evidence>
<dbReference type="AlphaFoldDB" id="A0A0E9VJZ1"/>
<protein>
    <submittedName>
        <fullName evidence="2">Uncharacterized protein</fullName>
    </submittedName>
</protein>
<organism evidence="2">
    <name type="scientific">Anguilla anguilla</name>
    <name type="common">European freshwater eel</name>
    <name type="synonym">Muraena anguilla</name>
    <dbReference type="NCBI Taxonomy" id="7936"/>
    <lineage>
        <taxon>Eukaryota</taxon>
        <taxon>Metazoa</taxon>
        <taxon>Chordata</taxon>
        <taxon>Craniata</taxon>
        <taxon>Vertebrata</taxon>
        <taxon>Euteleostomi</taxon>
        <taxon>Actinopterygii</taxon>
        <taxon>Neopterygii</taxon>
        <taxon>Teleostei</taxon>
        <taxon>Anguilliformes</taxon>
        <taxon>Anguillidae</taxon>
        <taxon>Anguilla</taxon>
    </lineage>
</organism>
<sequence length="55" mass="6014">MVIALLCRWHCSQQKFTPPLHAPSDVKDGPGEGSAQTTRAFDCHFNPTEVTQGTT</sequence>
<reference evidence="2" key="2">
    <citation type="journal article" date="2015" name="Fish Shellfish Immunol.">
        <title>Early steps in the European eel (Anguilla anguilla)-Vibrio vulnificus interaction in the gills: Role of the RtxA13 toxin.</title>
        <authorList>
            <person name="Callol A."/>
            <person name="Pajuelo D."/>
            <person name="Ebbesson L."/>
            <person name="Teles M."/>
            <person name="MacKenzie S."/>
            <person name="Amaro C."/>
        </authorList>
    </citation>
    <scope>NUCLEOTIDE SEQUENCE</scope>
</reference>
<dbReference type="EMBL" id="GBXM01030200">
    <property type="protein sequence ID" value="JAH78377.1"/>
    <property type="molecule type" value="Transcribed_RNA"/>
</dbReference>
<name>A0A0E9VJZ1_ANGAN</name>
<feature type="region of interest" description="Disordered" evidence="1">
    <location>
        <begin position="18"/>
        <end position="55"/>
    </location>
</feature>